<evidence type="ECO:0008006" key="4">
    <source>
        <dbReference type="Google" id="ProtNLM"/>
    </source>
</evidence>
<sequence length="476" mass="53655">MAEEKGIGSQEAPAVAPIMVQTENSSFNIGRRWNISVDRSRHLTKMIPNMMTGSRKIKKSRWLLSSMKPEIMKRYIRLSTSKEIWDSLKTAYFDENDEARIYSLNQKASRLRQNSRPLATYFGELTEIFQELDHFNRVRGEVLRKDPPLGLQASYAYVRREADRKEAMKMEVDKSEPAAMIAKTRGSSSGLNRGGSQNWSGQTRPSQQKWDRPQGKCPHCGLPGHSKSRCFELIGYPDNWDKNRDPRCNKSRAFIAKTRRDSDQIADTASAMDVNFHENEMFFGPSTSSLQEEYRSSEVLTRDNTEVLTFDYSTVARDKPYEEQSLQSSQPEHTTTEEEQQSICCGDQATKGNTEEQQIEQEEEHPISPIRLGLDNEEEQVFPSDVTSDPSMKSSSANSHNQSSPTPDAIPPRHLPERINRGAVASLFDMTRVVLRAGGQLAKAGPLRAGAIWASSGVFVKMEGSGPKCRVMTGPY</sequence>
<feature type="region of interest" description="Disordered" evidence="1">
    <location>
        <begin position="185"/>
        <end position="215"/>
    </location>
</feature>
<evidence type="ECO:0000313" key="2">
    <source>
        <dbReference type="EMBL" id="KAB5573775.1"/>
    </source>
</evidence>
<comment type="caution">
    <text evidence="2">The sequence shown here is derived from an EMBL/GenBank/DDBJ whole genome shotgun (WGS) entry which is preliminary data.</text>
</comment>
<proteinExistence type="predicted"/>
<dbReference type="EMBL" id="VDCV01000001">
    <property type="protein sequence ID" value="KAB5573775.1"/>
    <property type="molecule type" value="Genomic_DNA"/>
</dbReference>
<reference evidence="3" key="1">
    <citation type="journal article" date="2019" name="Gigascience">
        <title>De novo genome assembly of the endangered Acer yangbiense, a plant species with extremely small populations endemic to Yunnan Province, China.</title>
        <authorList>
            <person name="Yang J."/>
            <person name="Wariss H.M."/>
            <person name="Tao L."/>
            <person name="Zhang R."/>
            <person name="Yun Q."/>
            <person name="Hollingsworth P."/>
            <person name="Dao Z."/>
            <person name="Luo G."/>
            <person name="Guo H."/>
            <person name="Ma Y."/>
            <person name="Sun W."/>
        </authorList>
    </citation>
    <scope>NUCLEOTIDE SEQUENCE [LARGE SCALE GENOMIC DNA]</scope>
    <source>
        <strain evidence="3">cv. br00</strain>
    </source>
</reference>
<name>A0A5N5P233_9ROSI</name>
<dbReference type="AlphaFoldDB" id="A0A5N5P233"/>
<dbReference type="Proteomes" id="UP000326939">
    <property type="component" value="Chromosome 1"/>
</dbReference>
<accession>A0A5N5P233</accession>
<organism evidence="2 3">
    <name type="scientific">Salix brachista</name>
    <dbReference type="NCBI Taxonomy" id="2182728"/>
    <lineage>
        <taxon>Eukaryota</taxon>
        <taxon>Viridiplantae</taxon>
        <taxon>Streptophyta</taxon>
        <taxon>Embryophyta</taxon>
        <taxon>Tracheophyta</taxon>
        <taxon>Spermatophyta</taxon>
        <taxon>Magnoliopsida</taxon>
        <taxon>eudicotyledons</taxon>
        <taxon>Gunneridae</taxon>
        <taxon>Pentapetalae</taxon>
        <taxon>rosids</taxon>
        <taxon>fabids</taxon>
        <taxon>Malpighiales</taxon>
        <taxon>Salicaceae</taxon>
        <taxon>Saliceae</taxon>
        <taxon>Salix</taxon>
    </lineage>
</organism>
<keyword evidence="3" id="KW-1185">Reference proteome</keyword>
<feature type="compositionally biased region" description="Low complexity" evidence="1">
    <location>
        <begin position="391"/>
        <end position="404"/>
    </location>
</feature>
<dbReference type="PANTHER" id="PTHR34222">
    <property type="entry name" value="GAG_PRE-INTEGRS DOMAIN-CONTAINING PROTEIN"/>
    <property type="match status" value="1"/>
</dbReference>
<protein>
    <recommendedName>
        <fullName evidence="4">Retrotransposon gag domain-containing protein</fullName>
    </recommendedName>
</protein>
<gene>
    <name evidence="2" type="ORF">DKX38_000969</name>
</gene>
<dbReference type="PANTHER" id="PTHR34222:SF43">
    <property type="entry name" value="RETROTRANSPOSON GAG DOMAIN-CONTAINING PROTEIN"/>
    <property type="match status" value="1"/>
</dbReference>
<feature type="region of interest" description="Disordered" evidence="1">
    <location>
        <begin position="381"/>
        <end position="416"/>
    </location>
</feature>
<evidence type="ECO:0000256" key="1">
    <source>
        <dbReference type="SAM" id="MobiDB-lite"/>
    </source>
</evidence>
<evidence type="ECO:0000313" key="3">
    <source>
        <dbReference type="Proteomes" id="UP000326939"/>
    </source>
</evidence>
<feature type="compositionally biased region" description="Low complexity" evidence="1">
    <location>
        <begin position="185"/>
        <end position="196"/>
    </location>
</feature>
<feature type="region of interest" description="Disordered" evidence="1">
    <location>
        <begin position="313"/>
        <end position="343"/>
    </location>
</feature>
<feature type="compositionally biased region" description="Polar residues" evidence="1">
    <location>
        <begin position="197"/>
        <end position="208"/>
    </location>
</feature>